<proteinExistence type="predicted"/>
<sequence>MLNAHLQPKEHCLLDSACGAGAFLTQGGFKKVIGVDRDLIALAQAKINATTAI</sequence>
<accession>A0ABN6I5W7</accession>
<evidence type="ECO:0000313" key="1">
    <source>
        <dbReference type="EMBL" id="BCZ18936.1"/>
    </source>
</evidence>
<dbReference type="SUPFAM" id="SSF53335">
    <property type="entry name" value="S-adenosyl-L-methionine-dependent methyltransferases"/>
    <property type="match status" value="1"/>
</dbReference>
<name>A0ABN6I5W7_9HELI</name>
<dbReference type="Proteomes" id="UP000826146">
    <property type="component" value="Chromosome"/>
</dbReference>
<evidence type="ECO:0000313" key="2">
    <source>
        <dbReference type="Proteomes" id="UP000826146"/>
    </source>
</evidence>
<reference evidence="1 2" key="1">
    <citation type="submission" date="2021-07" db="EMBL/GenBank/DDBJ databases">
        <title>Novel Helicobacter sp. Isolated from a cat.</title>
        <authorList>
            <person name="Rimbara E."/>
            <person name="Suzuki M."/>
        </authorList>
    </citation>
    <scope>NUCLEOTIDE SEQUENCE [LARGE SCALE GENOMIC DNA]</scope>
    <source>
        <strain evidence="2">NHP19-012</strain>
    </source>
</reference>
<gene>
    <name evidence="1" type="ORF">NHP190012_05780</name>
</gene>
<dbReference type="InterPro" id="IPR029063">
    <property type="entry name" value="SAM-dependent_MTases_sf"/>
</dbReference>
<dbReference type="RefSeq" id="WP_221272360.1">
    <property type="nucleotide sequence ID" value="NZ_AP024819.1"/>
</dbReference>
<protein>
    <submittedName>
        <fullName evidence="1">Uncharacterized protein</fullName>
    </submittedName>
</protein>
<dbReference type="EMBL" id="AP024819">
    <property type="protein sequence ID" value="BCZ18936.1"/>
    <property type="molecule type" value="Genomic_DNA"/>
</dbReference>
<dbReference type="Gene3D" id="3.40.50.150">
    <property type="entry name" value="Vaccinia Virus protein VP39"/>
    <property type="match status" value="1"/>
</dbReference>
<keyword evidence="2" id="KW-1185">Reference proteome</keyword>
<organism evidence="1 2">
    <name type="scientific">Helicobacter gastrofelis</name>
    <dbReference type="NCBI Taxonomy" id="2849642"/>
    <lineage>
        <taxon>Bacteria</taxon>
        <taxon>Pseudomonadati</taxon>
        <taxon>Campylobacterota</taxon>
        <taxon>Epsilonproteobacteria</taxon>
        <taxon>Campylobacterales</taxon>
        <taxon>Helicobacteraceae</taxon>
        <taxon>Helicobacter</taxon>
    </lineage>
</organism>